<reference evidence="4" key="1">
    <citation type="journal article" date="2015" name="Genome Biol. Evol.">
        <title>Organellar Genomes of White Spruce (Picea glauca): Assembly and Annotation.</title>
        <authorList>
            <person name="Jackman S.D."/>
            <person name="Warren R.L."/>
            <person name="Gibb E.A."/>
            <person name="Vandervalk B.P."/>
            <person name="Mohamadi H."/>
            <person name="Chu J."/>
            <person name="Raymond A."/>
            <person name="Pleasance S."/>
            <person name="Coope R."/>
            <person name="Wildung M.R."/>
            <person name="Ritland C.E."/>
            <person name="Bousquet J."/>
            <person name="Jones S.J."/>
            <person name="Bohlmann J."/>
            <person name="Birol I."/>
        </authorList>
    </citation>
    <scope>NUCLEOTIDE SEQUENCE [LARGE SCALE GENOMIC DNA]</scope>
    <source>
        <tissue evidence="4">Flushing bud</tissue>
    </source>
</reference>
<evidence type="ECO:0000313" key="2">
    <source>
        <dbReference type="EMBL" id="KUM45144.1"/>
    </source>
</evidence>
<sequence length="51" mass="5893">MVDEYNNMNIDSDREDEEGELDTGQPSKNVVHDMIRGQKVIQLKTNYIPRG</sequence>
<dbReference type="EMBL" id="LKAM01000001">
    <property type="protein sequence ID" value="KUM51066.1"/>
    <property type="molecule type" value="Genomic_DNA"/>
</dbReference>
<accession>A0A117NJ75</accession>
<dbReference type="EMBL" id="LKAM01000027">
    <property type="protein sequence ID" value="KUM45149.1"/>
    <property type="molecule type" value="Genomic_DNA"/>
</dbReference>
<geneLocation type="mitochondrion" evidence="4"/>
<evidence type="ECO:0000313" key="3">
    <source>
        <dbReference type="EMBL" id="KUM45149.1"/>
    </source>
</evidence>
<dbReference type="EMBL" id="LKAM01000027">
    <property type="protein sequence ID" value="KUM45144.1"/>
    <property type="molecule type" value="Genomic_DNA"/>
</dbReference>
<comment type="caution">
    <text evidence="4">The sequence shown here is derived from an EMBL/GenBank/DDBJ whole genome shotgun (WGS) entry which is preliminary data.</text>
</comment>
<proteinExistence type="predicted"/>
<keyword evidence="4" id="KW-0496">Mitochondrion</keyword>
<dbReference type="AlphaFoldDB" id="A0A117NJ75"/>
<evidence type="ECO:0000256" key="1">
    <source>
        <dbReference type="SAM" id="MobiDB-lite"/>
    </source>
</evidence>
<organism evidence="4">
    <name type="scientific">Picea glauca</name>
    <name type="common">White spruce</name>
    <name type="synonym">Pinus glauca</name>
    <dbReference type="NCBI Taxonomy" id="3330"/>
    <lineage>
        <taxon>Eukaryota</taxon>
        <taxon>Viridiplantae</taxon>
        <taxon>Streptophyta</taxon>
        <taxon>Embryophyta</taxon>
        <taxon>Tracheophyta</taxon>
        <taxon>Spermatophyta</taxon>
        <taxon>Pinopsida</taxon>
        <taxon>Pinidae</taxon>
        <taxon>Conifers I</taxon>
        <taxon>Pinales</taxon>
        <taxon>Pinaceae</taxon>
        <taxon>Picea</taxon>
    </lineage>
</organism>
<evidence type="ECO:0000313" key="4">
    <source>
        <dbReference type="EMBL" id="KUM51066.1"/>
    </source>
</evidence>
<feature type="compositionally biased region" description="Polar residues" evidence="1">
    <location>
        <begin position="1"/>
        <end position="10"/>
    </location>
</feature>
<gene>
    <name evidence="2" type="ORF">ABT39_MTgene3617</name>
    <name evidence="3" type="ORF">ABT39_MTgene3622</name>
    <name evidence="4" type="ORF">ABT39_MTgene912</name>
</gene>
<protein>
    <submittedName>
        <fullName evidence="4">Uncharacterized protein</fullName>
    </submittedName>
</protein>
<name>A0A117NJ75_PICGL</name>
<feature type="region of interest" description="Disordered" evidence="1">
    <location>
        <begin position="1"/>
        <end position="29"/>
    </location>
</feature>